<evidence type="ECO:0000256" key="2">
    <source>
        <dbReference type="ARBA" id="ARBA00012980"/>
    </source>
</evidence>
<dbReference type="GO" id="GO:0004798">
    <property type="term" value="F:dTMP kinase activity"/>
    <property type="evidence" value="ECO:0007669"/>
    <property type="project" value="UniProtKB-UniRule"/>
</dbReference>
<evidence type="ECO:0000256" key="8">
    <source>
        <dbReference type="ARBA" id="ARBA00022840"/>
    </source>
</evidence>
<evidence type="ECO:0000313" key="13">
    <source>
        <dbReference type="EMBL" id="KZE52138.1"/>
    </source>
</evidence>
<dbReference type="FunFam" id="3.40.50.300:FF:000225">
    <property type="entry name" value="Thymidylate kinase"/>
    <property type="match status" value="1"/>
</dbReference>
<dbReference type="CDD" id="cd01672">
    <property type="entry name" value="TMPK"/>
    <property type="match status" value="1"/>
</dbReference>
<dbReference type="InterPro" id="IPR027417">
    <property type="entry name" value="P-loop_NTPase"/>
</dbReference>
<dbReference type="InterPro" id="IPR018095">
    <property type="entry name" value="Thymidylate_kin_CS"/>
</dbReference>
<evidence type="ECO:0000256" key="3">
    <source>
        <dbReference type="ARBA" id="ARBA00017144"/>
    </source>
</evidence>
<dbReference type="NCBIfam" id="TIGR00041">
    <property type="entry name" value="DTMP_kinase"/>
    <property type="match status" value="1"/>
</dbReference>
<evidence type="ECO:0000256" key="9">
    <source>
        <dbReference type="ARBA" id="ARBA00048743"/>
    </source>
</evidence>
<dbReference type="HAMAP" id="MF_00165">
    <property type="entry name" value="Thymidylate_kinase"/>
    <property type="match status" value="1"/>
</dbReference>
<keyword evidence="6 11" id="KW-0547">Nucleotide-binding</keyword>
<evidence type="ECO:0000256" key="7">
    <source>
        <dbReference type="ARBA" id="ARBA00022777"/>
    </source>
</evidence>
<dbReference type="PANTHER" id="PTHR10344">
    <property type="entry name" value="THYMIDYLATE KINASE"/>
    <property type="match status" value="1"/>
</dbReference>
<comment type="catalytic activity">
    <reaction evidence="9 11">
        <text>dTMP + ATP = dTDP + ADP</text>
        <dbReference type="Rhea" id="RHEA:13517"/>
        <dbReference type="ChEBI" id="CHEBI:30616"/>
        <dbReference type="ChEBI" id="CHEBI:58369"/>
        <dbReference type="ChEBI" id="CHEBI:63528"/>
        <dbReference type="ChEBI" id="CHEBI:456216"/>
        <dbReference type="EC" id="2.7.4.9"/>
    </reaction>
</comment>
<feature type="binding site" evidence="11">
    <location>
        <begin position="11"/>
        <end position="18"/>
    </location>
    <ligand>
        <name>ATP</name>
        <dbReference type="ChEBI" id="CHEBI:30616"/>
    </ligand>
</feature>
<dbReference type="GO" id="GO:0005524">
    <property type="term" value="F:ATP binding"/>
    <property type="evidence" value="ECO:0007669"/>
    <property type="project" value="UniProtKB-UniRule"/>
</dbReference>
<dbReference type="GO" id="GO:0006235">
    <property type="term" value="P:dTTP biosynthetic process"/>
    <property type="evidence" value="ECO:0007669"/>
    <property type="project" value="UniProtKB-UniRule"/>
</dbReference>
<keyword evidence="4 11" id="KW-0808">Transferase</keyword>
<dbReference type="EMBL" id="LQQY01000005">
    <property type="protein sequence ID" value="KZE52138.1"/>
    <property type="molecule type" value="Genomic_DNA"/>
</dbReference>
<evidence type="ECO:0000256" key="6">
    <source>
        <dbReference type="ARBA" id="ARBA00022741"/>
    </source>
</evidence>
<accession>A0A161RY40</accession>
<dbReference type="SUPFAM" id="SSF52540">
    <property type="entry name" value="P-loop containing nucleoside triphosphate hydrolases"/>
    <property type="match status" value="1"/>
</dbReference>
<dbReference type="InterPro" id="IPR018094">
    <property type="entry name" value="Thymidylate_kinase"/>
</dbReference>
<organism evidence="13 14">
    <name type="scientific">Rossellomorea marisflavi</name>
    <dbReference type="NCBI Taxonomy" id="189381"/>
    <lineage>
        <taxon>Bacteria</taxon>
        <taxon>Bacillati</taxon>
        <taxon>Bacillota</taxon>
        <taxon>Bacilli</taxon>
        <taxon>Bacillales</taxon>
        <taxon>Bacillaceae</taxon>
        <taxon>Rossellomorea</taxon>
    </lineage>
</organism>
<dbReference type="Pfam" id="PF02223">
    <property type="entry name" value="Thymidylate_kin"/>
    <property type="match status" value="1"/>
</dbReference>
<keyword evidence="8 11" id="KW-0067">ATP-binding</keyword>
<dbReference type="PANTHER" id="PTHR10344:SF4">
    <property type="entry name" value="UMP-CMP KINASE 2, MITOCHONDRIAL"/>
    <property type="match status" value="1"/>
</dbReference>
<dbReference type="GO" id="GO:0005829">
    <property type="term" value="C:cytosol"/>
    <property type="evidence" value="ECO:0007669"/>
    <property type="project" value="TreeGrafter"/>
</dbReference>
<evidence type="ECO:0000313" key="14">
    <source>
        <dbReference type="Proteomes" id="UP000076510"/>
    </source>
</evidence>
<evidence type="ECO:0000256" key="4">
    <source>
        <dbReference type="ARBA" id="ARBA00022679"/>
    </source>
</evidence>
<dbReference type="InterPro" id="IPR039430">
    <property type="entry name" value="Thymidylate_kin-like_dom"/>
</dbReference>
<evidence type="ECO:0000256" key="11">
    <source>
        <dbReference type="HAMAP-Rule" id="MF_00165"/>
    </source>
</evidence>
<evidence type="ECO:0000256" key="5">
    <source>
        <dbReference type="ARBA" id="ARBA00022727"/>
    </source>
</evidence>
<proteinExistence type="inferred from homology"/>
<evidence type="ECO:0000256" key="10">
    <source>
        <dbReference type="ARBA" id="ARBA00057735"/>
    </source>
</evidence>
<dbReference type="EC" id="2.7.4.9" evidence="2 11"/>
<dbReference type="PROSITE" id="PS01331">
    <property type="entry name" value="THYMIDYLATE_KINASE"/>
    <property type="match status" value="1"/>
</dbReference>
<comment type="caution">
    <text evidence="13">The sequence shown here is derived from an EMBL/GenBank/DDBJ whole genome shotgun (WGS) entry which is preliminary data.</text>
</comment>
<dbReference type="GO" id="GO:0006233">
    <property type="term" value="P:dTDP biosynthetic process"/>
    <property type="evidence" value="ECO:0007669"/>
    <property type="project" value="InterPro"/>
</dbReference>
<dbReference type="GO" id="GO:0006227">
    <property type="term" value="P:dUDP biosynthetic process"/>
    <property type="evidence" value="ECO:0007669"/>
    <property type="project" value="TreeGrafter"/>
</dbReference>
<keyword evidence="5 11" id="KW-0545">Nucleotide biosynthesis</keyword>
<name>A0A161RY40_9BACI</name>
<protein>
    <recommendedName>
        <fullName evidence="3 11">Thymidylate kinase</fullName>
        <ecNumber evidence="2 11">2.7.4.9</ecNumber>
    </recommendedName>
    <alternativeName>
        <fullName evidence="11">dTMP kinase</fullName>
    </alternativeName>
</protein>
<dbReference type="RefSeq" id="WP_063190661.1">
    <property type="nucleotide sequence ID" value="NZ_JBDOCU010000013.1"/>
</dbReference>
<dbReference type="Proteomes" id="UP000076510">
    <property type="component" value="Unassembled WGS sequence"/>
</dbReference>
<feature type="domain" description="Thymidylate kinase-like" evidence="12">
    <location>
        <begin position="9"/>
        <end position="198"/>
    </location>
</feature>
<dbReference type="AlphaFoldDB" id="A0A161RY40"/>
<dbReference type="OrthoDB" id="9774907at2"/>
<comment type="similarity">
    <text evidence="1 11">Belongs to the thymidylate kinase family.</text>
</comment>
<evidence type="ECO:0000259" key="12">
    <source>
        <dbReference type="Pfam" id="PF02223"/>
    </source>
</evidence>
<reference evidence="14" key="1">
    <citation type="submission" date="2016-01" db="EMBL/GenBank/DDBJ databases">
        <title>Whole genome sequencing of Bhargavaea cecembensis T14.</title>
        <authorList>
            <person name="Hong K.W."/>
        </authorList>
    </citation>
    <scope>NUCLEOTIDE SEQUENCE [LARGE SCALE GENOMIC DNA]</scope>
    <source>
        <strain evidence="14">M19</strain>
    </source>
</reference>
<dbReference type="Gene3D" id="3.40.50.300">
    <property type="entry name" value="P-loop containing nucleotide triphosphate hydrolases"/>
    <property type="match status" value="1"/>
</dbReference>
<keyword evidence="7 11" id="KW-0418">Kinase</keyword>
<comment type="function">
    <text evidence="10 11">Phosphorylation of dTMP to form dTDP in both de novo and salvage pathways of dTTP synthesis.</text>
</comment>
<sequence>MMNGSFITVEGPEGAGKSTVLAVLAKRLEEDGVPVVITREPGGIKIAEQIREVILHTENTEMDERTEALLYAAARRQHLVEKVLPALREGKVVLCDRFIDSSLAYQGKARGIGMRAIEEINAFAIEDHMPDLTLYFDIEPEEGLNRINQHKGREVNRLDLESVGFHHKVREGYLELVNKYPNRIQVVDASPDVTAVSDAAYDIVKGFLQKRTV</sequence>
<gene>
    <name evidence="11" type="primary">tmk</name>
    <name evidence="13" type="ORF">AV649_13460</name>
</gene>
<evidence type="ECO:0000256" key="1">
    <source>
        <dbReference type="ARBA" id="ARBA00009776"/>
    </source>
</evidence>